<proteinExistence type="predicted"/>
<dbReference type="InterPro" id="IPR029044">
    <property type="entry name" value="Nucleotide-diphossugar_trans"/>
</dbReference>
<sequence length="332" mass="39005">MENLMISVAMATYNGEQYLQAQLNSILQQSLPVDEIIIVDDCSTDKTVSIIEKYQNEDSRILLFQNMKNLGYKLNFKKALSKCKGDYIFLCDQDDIWDVDKIKDMISVLKEHPAILSLASSFREIDQNDRPVEVKLIPGRSNNNLLLKPVEENALIEMTLNEFVFHNYFQGCSMVIKKELRNKFEEKFIDTLPHDWVLNIIASAEKGMYFYNKPLFSYRIHDKNTIGLPDNQKPTVKQKLNRIFNYDIRAAFAQERFDSLSAIKEIYPEYYESVPEYDSMRIFYKNHLDFLKMGKPVSIGLQNMNPYYKDLKPLKARLMDIFFCLLRKFRLV</sequence>
<evidence type="ECO:0000313" key="2">
    <source>
        <dbReference type="EMBL" id="MBB5185030.1"/>
    </source>
</evidence>
<protein>
    <submittedName>
        <fullName evidence="2">Glycosyltransferase involved in cell wall biosynthesis</fullName>
    </submittedName>
</protein>
<dbReference type="PANTHER" id="PTHR43685:SF2">
    <property type="entry name" value="GLYCOSYLTRANSFERASE 2-LIKE DOMAIN-CONTAINING PROTEIN"/>
    <property type="match status" value="1"/>
</dbReference>
<accession>A0A7W8D3U4</accession>
<dbReference type="RefSeq" id="WP_221248004.1">
    <property type="nucleotide sequence ID" value="NZ_JACHHD010000009.1"/>
</dbReference>
<comment type="caution">
    <text evidence="2">The sequence shown here is derived from an EMBL/GenBank/DDBJ whole genome shotgun (WGS) entry which is preliminary data.</text>
</comment>
<name>A0A7W8D3U4_9FIRM</name>
<dbReference type="InterPro" id="IPR001173">
    <property type="entry name" value="Glyco_trans_2-like"/>
</dbReference>
<gene>
    <name evidence="2" type="ORF">HNQ43_001078</name>
</gene>
<reference evidence="2 3" key="1">
    <citation type="submission" date="2020-08" db="EMBL/GenBank/DDBJ databases">
        <title>Genomic Encyclopedia of Type Strains, Phase IV (KMG-IV): sequencing the most valuable type-strain genomes for metagenomic binning, comparative biology and taxonomic classification.</title>
        <authorList>
            <person name="Goeker M."/>
        </authorList>
    </citation>
    <scope>NUCLEOTIDE SEQUENCE [LARGE SCALE GENOMIC DNA]</scope>
    <source>
        <strain evidence="2 3">DSM 26963</strain>
    </source>
</reference>
<dbReference type="Proteomes" id="UP000521313">
    <property type="component" value="Unassembled WGS sequence"/>
</dbReference>
<organism evidence="2 3">
    <name type="scientific">Faecalicoccus acidiformans</name>
    <dbReference type="NCBI Taxonomy" id="915173"/>
    <lineage>
        <taxon>Bacteria</taxon>
        <taxon>Bacillati</taxon>
        <taxon>Bacillota</taxon>
        <taxon>Erysipelotrichia</taxon>
        <taxon>Erysipelotrichales</taxon>
        <taxon>Erysipelotrichaceae</taxon>
        <taxon>Faecalicoccus</taxon>
    </lineage>
</organism>
<evidence type="ECO:0000259" key="1">
    <source>
        <dbReference type="Pfam" id="PF00535"/>
    </source>
</evidence>
<dbReference type="SUPFAM" id="SSF53448">
    <property type="entry name" value="Nucleotide-diphospho-sugar transferases"/>
    <property type="match status" value="1"/>
</dbReference>
<dbReference type="Gene3D" id="3.90.550.10">
    <property type="entry name" value="Spore Coat Polysaccharide Biosynthesis Protein SpsA, Chain A"/>
    <property type="match status" value="1"/>
</dbReference>
<keyword evidence="2" id="KW-0808">Transferase</keyword>
<dbReference type="PANTHER" id="PTHR43685">
    <property type="entry name" value="GLYCOSYLTRANSFERASE"/>
    <property type="match status" value="1"/>
</dbReference>
<dbReference type="InterPro" id="IPR050834">
    <property type="entry name" value="Glycosyltransf_2"/>
</dbReference>
<evidence type="ECO:0000313" key="3">
    <source>
        <dbReference type="Proteomes" id="UP000521313"/>
    </source>
</evidence>
<dbReference type="CDD" id="cd04196">
    <property type="entry name" value="GT_2_like_d"/>
    <property type="match status" value="1"/>
</dbReference>
<feature type="domain" description="Glycosyltransferase 2-like" evidence="1">
    <location>
        <begin position="7"/>
        <end position="137"/>
    </location>
</feature>
<dbReference type="GO" id="GO:0016740">
    <property type="term" value="F:transferase activity"/>
    <property type="evidence" value="ECO:0007669"/>
    <property type="project" value="UniProtKB-KW"/>
</dbReference>
<dbReference type="AlphaFoldDB" id="A0A7W8D3U4"/>
<dbReference type="EMBL" id="JACHHD010000009">
    <property type="protein sequence ID" value="MBB5185030.1"/>
    <property type="molecule type" value="Genomic_DNA"/>
</dbReference>
<dbReference type="Pfam" id="PF00535">
    <property type="entry name" value="Glycos_transf_2"/>
    <property type="match status" value="1"/>
</dbReference>